<gene>
    <name evidence="9" type="ORF">A5CPEGH6_10770</name>
</gene>
<evidence type="ECO:0000256" key="4">
    <source>
        <dbReference type="ARBA" id="ARBA00023136"/>
    </source>
</evidence>
<name>A0A4Y1X1S5_9BACT</name>
<dbReference type="AlphaFoldDB" id="A0A4Y1X1S5"/>
<dbReference type="InterPro" id="IPR012944">
    <property type="entry name" value="SusD_RagB_dom"/>
</dbReference>
<dbReference type="RefSeq" id="WP_232522943.1">
    <property type="nucleotide sequence ID" value="NZ_AP019736.1"/>
</dbReference>
<accession>A0A4Y1X1S5</accession>
<dbReference type="GO" id="GO:0009279">
    <property type="term" value="C:cell outer membrane"/>
    <property type="evidence" value="ECO:0007669"/>
    <property type="project" value="UniProtKB-SubCell"/>
</dbReference>
<dbReference type="EMBL" id="AP019736">
    <property type="protein sequence ID" value="BBL06439.1"/>
    <property type="molecule type" value="Genomic_DNA"/>
</dbReference>
<organism evidence="9 10">
    <name type="scientific">Alistipes dispar</name>
    <dbReference type="NCBI Taxonomy" id="2585119"/>
    <lineage>
        <taxon>Bacteria</taxon>
        <taxon>Pseudomonadati</taxon>
        <taxon>Bacteroidota</taxon>
        <taxon>Bacteroidia</taxon>
        <taxon>Bacteroidales</taxon>
        <taxon>Rikenellaceae</taxon>
        <taxon>Alistipes</taxon>
    </lineage>
</organism>
<keyword evidence="5" id="KW-0998">Cell outer membrane</keyword>
<keyword evidence="4" id="KW-0472">Membrane</keyword>
<evidence type="ECO:0000259" key="8">
    <source>
        <dbReference type="Pfam" id="PF14322"/>
    </source>
</evidence>
<reference evidence="10" key="1">
    <citation type="submission" date="2019-06" db="EMBL/GenBank/DDBJ databases">
        <title>Alistipes onderdonkii subsp. vulgaris subsp. nov., Alistipes dispar sp. nov. and Alistipes communis sp. nov., isolated from human faeces, and creation of Alistipes onderdonkii subsp. onderdonkii subsp. nov.</title>
        <authorList>
            <person name="Sakamoto M."/>
            <person name="Ikeyama N."/>
            <person name="Ogata Y."/>
            <person name="Suda W."/>
            <person name="Iino T."/>
            <person name="Hattori M."/>
            <person name="Ohkuma M."/>
        </authorList>
    </citation>
    <scope>NUCLEOTIDE SEQUENCE [LARGE SCALE GENOMIC DNA]</scope>
    <source>
        <strain evidence="10">5CPEGH6</strain>
    </source>
</reference>
<evidence type="ECO:0000313" key="9">
    <source>
        <dbReference type="EMBL" id="BBL06439.1"/>
    </source>
</evidence>
<dbReference type="Gene3D" id="1.25.40.390">
    <property type="match status" value="1"/>
</dbReference>
<dbReference type="Pfam" id="PF14322">
    <property type="entry name" value="SusD-like_3"/>
    <property type="match status" value="1"/>
</dbReference>
<feature type="domain" description="SusD-like N-terminal" evidence="8">
    <location>
        <begin position="23"/>
        <end position="224"/>
    </location>
</feature>
<dbReference type="Proteomes" id="UP000319374">
    <property type="component" value="Chromosome"/>
</dbReference>
<keyword evidence="3 6" id="KW-0732">Signal</keyword>
<protein>
    <submittedName>
        <fullName evidence="9">Membrane protein</fullName>
    </submittedName>
</protein>
<feature type="signal peptide" evidence="6">
    <location>
        <begin position="1"/>
        <end position="21"/>
    </location>
</feature>
<sequence length="479" mass="53983">MKKMICAAGFLLMLGAVTSCESFLDETPKSKLTPENSFKTEDDWDNTLTAAYGALQNITAGFEAKYAITLGEFGTDEVLPFDLGWAAYAELHYYTFSASHSFFDNHYTLCYDGIKRCNIVIDMPSEAPVSGQARSLMIAQAKFVRALLYFDLVRMYGGVPLWTSASVDKNQIMKPRSTADDVYGVIVQDLRDAAGVLPPSWESGSDKGRATSYAAYALLGRVLLQWGRPGEALTALDQVYGKFHLYDDYADIFSPDHKNEEYENIFEVQFKHSGKWGEEGSLQHSYWGPRNIPGSTTAFGGWGGFGPSQYLYDSYDAEDKRKTAFFWTEFAGIPQTPPAIKKFWDPKYGNEIENDDLNFIYIRYADVLLMRAEALNAIDDKTDAKYDCLNEVRRRAGLGEITAADNLTKQQFADVLLEERLHELCCEHVRRFDLIRFGKLAEQVKAAYDITIRDFHVLYPIPQSAMDANDAITENNPGY</sequence>
<comment type="similarity">
    <text evidence="2">Belongs to the SusD family.</text>
</comment>
<evidence type="ECO:0000313" key="10">
    <source>
        <dbReference type="Proteomes" id="UP000319374"/>
    </source>
</evidence>
<keyword evidence="10" id="KW-1185">Reference proteome</keyword>
<comment type="subcellular location">
    <subcellularLocation>
        <location evidence="1">Cell outer membrane</location>
    </subcellularLocation>
</comment>
<dbReference type="PROSITE" id="PS51257">
    <property type="entry name" value="PROKAR_LIPOPROTEIN"/>
    <property type="match status" value="1"/>
</dbReference>
<evidence type="ECO:0000256" key="2">
    <source>
        <dbReference type="ARBA" id="ARBA00006275"/>
    </source>
</evidence>
<dbReference type="CDD" id="cd08977">
    <property type="entry name" value="SusD"/>
    <property type="match status" value="1"/>
</dbReference>
<dbReference type="Pfam" id="PF07980">
    <property type="entry name" value="SusD_RagB"/>
    <property type="match status" value="1"/>
</dbReference>
<evidence type="ECO:0000256" key="3">
    <source>
        <dbReference type="ARBA" id="ARBA00022729"/>
    </source>
</evidence>
<proteinExistence type="inferred from homology"/>
<evidence type="ECO:0000256" key="6">
    <source>
        <dbReference type="SAM" id="SignalP"/>
    </source>
</evidence>
<dbReference type="SUPFAM" id="SSF48452">
    <property type="entry name" value="TPR-like"/>
    <property type="match status" value="1"/>
</dbReference>
<evidence type="ECO:0000259" key="7">
    <source>
        <dbReference type="Pfam" id="PF07980"/>
    </source>
</evidence>
<dbReference type="KEGG" id="ada:A5CPEGH6_10770"/>
<feature type="chain" id="PRO_5021193371" evidence="6">
    <location>
        <begin position="22"/>
        <end position="479"/>
    </location>
</feature>
<feature type="domain" description="RagB/SusD" evidence="7">
    <location>
        <begin position="338"/>
        <end position="479"/>
    </location>
</feature>
<dbReference type="InterPro" id="IPR011990">
    <property type="entry name" value="TPR-like_helical_dom_sf"/>
</dbReference>
<evidence type="ECO:0000256" key="1">
    <source>
        <dbReference type="ARBA" id="ARBA00004442"/>
    </source>
</evidence>
<evidence type="ECO:0000256" key="5">
    <source>
        <dbReference type="ARBA" id="ARBA00023237"/>
    </source>
</evidence>
<dbReference type="GeneID" id="98673055"/>
<dbReference type="InterPro" id="IPR033985">
    <property type="entry name" value="SusD-like_N"/>
</dbReference>